<evidence type="ECO:0000313" key="2">
    <source>
        <dbReference type="Proteomes" id="UP000185984"/>
    </source>
</evidence>
<comment type="caution">
    <text evidence="1">The sequence shown here is derived from an EMBL/GenBank/DDBJ whole genome shotgun (WGS) entry which is preliminary data.</text>
</comment>
<gene>
    <name evidence="1" type="ORF">NIES1031_22585</name>
</gene>
<dbReference type="InterPro" id="IPR038691">
    <property type="entry name" value="ComJ_sf"/>
</dbReference>
<proteinExistence type="predicted"/>
<name>A0A1U7HBP0_9CHRO</name>
<keyword evidence="2" id="KW-1185">Reference proteome</keyword>
<organism evidence="1 2">
    <name type="scientific">Chroogloeocystis siderophila 5.2 s.c.1</name>
    <dbReference type="NCBI Taxonomy" id="247279"/>
    <lineage>
        <taxon>Bacteria</taxon>
        <taxon>Bacillati</taxon>
        <taxon>Cyanobacteriota</taxon>
        <taxon>Cyanophyceae</taxon>
        <taxon>Oscillatoriophycideae</taxon>
        <taxon>Chroococcales</taxon>
        <taxon>Chroococcaceae</taxon>
        <taxon>Chroogloeocystis</taxon>
    </lineage>
</organism>
<dbReference type="RefSeq" id="WP_073551680.1">
    <property type="nucleotide sequence ID" value="NZ_CAWMVK010000026.1"/>
</dbReference>
<evidence type="ECO:0000313" key="1">
    <source>
        <dbReference type="EMBL" id="OKH20945.1"/>
    </source>
</evidence>
<dbReference type="OrthoDB" id="280156at2"/>
<dbReference type="Proteomes" id="UP000185984">
    <property type="component" value="Unassembled WGS sequence"/>
</dbReference>
<accession>A0A1U7HBP0</accession>
<dbReference type="EMBL" id="MRCC01000032">
    <property type="protein sequence ID" value="OKH20945.1"/>
    <property type="molecule type" value="Genomic_DNA"/>
</dbReference>
<reference evidence="1 2" key="1">
    <citation type="submission" date="2016-11" db="EMBL/GenBank/DDBJ databases">
        <title>Draft Genome Sequences of Nine Cyanobacterial Strains from Diverse Habitats.</title>
        <authorList>
            <person name="Zhu T."/>
            <person name="Hou S."/>
            <person name="Lu X."/>
            <person name="Hess W.R."/>
        </authorList>
    </citation>
    <scope>NUCLEOTIDE SEQUENCE [LARGE SCALE GENOMIC DNA]</scope>
    <source>
        <strain evidence="1 2">5.2 s.c.1</strain>
    </source>
</reference>
<dbReference type="AlphaFoldDB" id="A0A1U7HBP0"/>
<dbReference type="Gene3D" id="2.60.34.30">
    <property type="entry name" value="Competence, DNA-entry nuclease inhibitor, ComJ"/>
    <property type="match status" value="1"/>
</dbReference>
<dbReference type="STRING" id="247279.NIES1031_22585"/>
<sequence length="155" mass="17581">MKQKIEVFADFFQFYLQDEQSDGNLSDSWTSQAVSDMLAVAPGVIGVGTARNMIVPVEIEVLDSKPNDNFDHWDHVTETSLEVPSGRIIIAGCTDYFPEAPRIIVEPGTYRVRVYYNALDSVDESRLEGDDYYKVVLWLDANIVEPQVLKRWASM</sequence>
<protein>
    <submittedName>
        <fullName evidence="1">Uncharacterized protein</fullName>
    </submittedName>
</protein>